<dbReference type="Pfam" id="PF05834">
    <property type="entry name" value="Lycopene_cycl"/>
    <property type="match status" value="1"/>
</dbReference>
<dbReference type="AlphaFoldDB" id="A0A840RRX0"/>
<protein>
    <submittedName>
        <fullName evidence="2">Lycopene beta-cyclase</fullName>
        <ecNumber evidence="2">5.5.1.19</ecNumber>
    </submittedName>
</protein>
<dbReference type="EC" id="5.5.1.19" evidence="2"/>
<proteinExistence type="predicted"/>
<keyword evidence="2" id="KW-0413">Isomerase</keyword>
<keyword evidence="3" id="KW-1185">Reference proteome</keyword>
<dbReference type="InterPro" id="IPR036188">
    <property type="entry name" value="FAD/NAD-bd_sf"/>
</dbReference>
<organism evidence="2 3">
    <name type="scientific">Glaciimonas immobilis</name>
    <dbReference type="NCBI Taxonomy" id="728004"/>
    <lineage>
        <taxon>Bacteria</taxon>
        <taxon>Pseudomonadati</taxon>
        <taxon>Pseudomonadota</taxon>
        <taxon>Betaproteobacteria</taxon>
        <taxon>Burkholderiales</taxon>
        <taxon>Oxalobacteraceae</taxon>
        <taxon>Glaciimonas</taxon>
    </lineage>
</organism>
<keyword evidence="1" id="KW-0472">Membrane</keyword>
<comment type="caution">
    <text evidence="2">The sequence shown here is derived from an EMBL/GenBank/DDBJ whole genome shotgun (WGS) entry which is preliminary data.</text>
</comment>
<dbReference type="EMBL" id="JACHHQ010000003">
    <property type="protein sequence ID" value="MBB5199706.1"/>
    <property type="molecule type" value="Genomic_DNA"/>
</dbReference>
<gene>
    <name evidence="2" type="ORF">HNR39_001538</name>
</gene>
<keyword evidence="1" id="KW-0812">Transmembrane</keyword>
<keyword evidence="1" id="KW-1133">Transmembrane helix</keyword>
<dbReference type="Gene3D" id="3.50.50.60">
    <property type="entry name" value="FAD/NAD(P)-binding domain"/>
    <property type="match status" value="1"/>
</dbReference>
<dbReference type="RefSeq" id="WP_209216748.1">
    <property type="nucleotide sequence ID" value="NZ_JAAOZT010000009.1"/>
</dbReference>
<feature type="transmembrane region" description="Helical" evidence="1">
    <location>
        <begin position="12"/>
        <end position="34"/>
    </location>
</feature>
<evidence type="ECO:0000256" key="1">
    <source>
        <dbReference type="SAM" id="Phobius"/>
    </source>
</evidence>
<reference evidence="2 3" key="1">
    <citation type="submission" date="2020-08" db="EMBL/GenBank/DDBJ databases">
        <title>Genomic Encyclopedia of Type Strains, Phase IV (KMG-IV): sequencing the most valuable type-strain genomes for metagenomic binning, comparative biology and taxonomic classification.</title>
        <authorList>
            <person name="Goeker M."/>
        </authorList>
    </citation>
    <scope>NUCLEOTIDE SEQUENCE [LARGE SCALE GENOMIC DNA]</scope>
    <source>
        <strain evidence="2 3">DSM 23240</strain>
    </source>
</reference>
<dbReference type="Proteomes" id="UP000571084">
    <property type="component" value="Unassembled WGS sequence"/>
</dbReference>
<evidence type="ECO:0000313" key="2">
    <source>
        <dbReference type="EMBL" id="MBB5199706.1"/>
    </source>
</evidence>
<accession>A0A840RRX0</accession>
<dbReference type="GO" id="GO:0016853">
    <property type="term" value="F:isomerase activity"/>
    <property type="evidence" value="ECO:0007669"/>
    <property type="project" value="UniProtKB-KW"/>
</dbReference>
<name>A0A840RRX0_9BURK</name>
<evidence type="ECO:0000313" key="3">
    <source>
        <dbReference type="Proteomes" id="UP000571084"/>
    </source>
</evidence>
<dbReference type="SUPFAM" id="SSF51905">
    <property type="entry name" value="FAD/NAD(P)-binding domain"/>
    <property type="match status" value="1"/>
</dbReference>
<sequence length="401" mass="43638">MRYRATNARMAADFDLIILGGGCAGLSLALHLAALGEHCPRTLIIEARHAYANDRTWCFWGEPAAPLRHLVQQRWNALTVQTDSGQVQVDCAATPYQRISASAFYAEALEVIARTGAITLLLGEFLDGAPRKADRVWHVACRDRAYRAALVIDTRAGLAPRKGTATLWQSFYGQEIACADALFDPACVTLMDFRGTDPARILFTYVLPLSTHHALVEVTQFGPVPLGPQQLTSELALAIATRTGGAACEVLRCEHGILPMGLPASVAQPDPTYVRAGILQGAARPATGYAFQRIQRWAERCASQFGEGMLPLGHAADPPLLRTFDALFLSLLHARPSIAPTLFLRLFEAVDSACLTRFLNDQGTLLDYARIVAALPARPFLRHLPVALKELTTRRPAVLPA</sequence>